<comment type="caution">
    <text evidence="1">The sequence shown here is derived from an EMBL/GenBank/DDBJ whole genome shotgun (WGS) entry which is preliminary data.</text>
</comment>
<name>A0ABP9YG53_9FUNG</name>
<proteinExistence type="predicted"/>
<protein>
    <submittedName>
        <fullName evidence="1">Uncharacterized protein</fullName>
    </submittedName>
</protein>
<keyword evidence="2" id="KW-1185">Reference proteome</keyword>
<sequence>MSENILLKEEISSAVTRLANEQKIVLWEDIINDLSEVIISDYDGKNEKTYRGDWKRKIKAIIKSMGYELKRFDNNVFVPLETSKSSDSLNNKSSDSNYKLKDCELKRVIDLYQKLSDDLDKYENDWKSGKELYLFADTQAHNPITKFTKKWVRESVVRVSELFLYDDTLVLNNYSESGLLHEVWPFVYRIFKDKSIKAALGERASIAVALDKNDDRKLEAIDKRSRKNVGAKVDILFKICNSEPGSCEVGKDNQCRQ</sequence>
<accession>A0ABP9YG53</accession>
<dbReference type="Proteomes" id="UP001476247">
    <property type="component" value="Unassembled WGS sequence"/>
</dbReference>
<evidence type="ECO:0000313" key="2">
    <source>
        <dbReference type="Proteomes" id="UP001476247"/>
    </source>
</evidence>
<reference evidence="1 2" key="1">
    <citation type="submission" date="2024-04" db="EMBL/GenBank/DDBJ databases">
        <title>genome sequences of Mucor flavus KT1a and Helicostylum pulchrum KT1b strains isolation_sourced from the surface of a dry-aged beef.</title>
        <authorList>
            <person name="Toyotome T."/>
            <person name="Hosono M."/>
            <person name="Torimaru M."/>
            <person name="Fukuda K."/>
            <person name="Mikami N."/>
        </authorList>
    </citation>
    <scope>NUCLEOTIDE SEQUENCE [LARGE SCALE GENOMIC DNA]</scope>
    <source>
        <strain evidence="1 2">KT1b</strain>
    </source>
</reference>
<evidence type="ECO:0000313" key="1">
    <source>
        <dbReference type="EMBL" id="GAA5805937.1"/>
    </source>
</evidence>
<dbReference type="EMBL" id="BAABUJ010000053">
    <property type="protein sequence ID" value="GAA5805937.1"/>
    <property type="molecule type" value="Genomic_DNA"/>
</dbReference>
<gene>
    <name evidence="1" type="ORF">HPULCUR_011463</name>
</gene>
<organism evidence="1 2">
    <name type="scientific">Helicostylum pulchrum</name>
    <dbReference type="NCBI Taxonomy" id="562976"/>
    <lineage>
        <taxon>Eukaryota</taxon>
        <taxon>Fungi</taxon>
        <taxon>Fungi incertae sedis</taxon>
        <taxon>Mucoromycota</taxon>
        <taxon>Mucoromycotina</taxon>
        <taxon>Mucoromycetes</taxon>
        <taxon>Mucorales</taxon>
        <taxon>Mucorineae</taxon>
        <taxon>Mucoraceae</taxon>
        <taxon>Helicostylum</taxon>
    </lineage>
</organism>